<dbReference type="InterPro" id="IPR013429">
    <property type="entry name" value="Regulatory_FmdB_Zinc_ribbon"/>
</dbReference>
<name>A0ABZ2F8D2_METCP</name>
<dbReference type="Proteomes" id="UP001359308">
    <property type="component" value="Chromosome"/>
</dbReference>
<proteinExistence type="predicted"/>
<dbReference type="EMBL" id="CP104311">
    <property type="protein sequence ID" value="WWF02551.1"/>
    <property type="molecule type" value="Genomic_DNA"/>
</dbReference>
<evidence type="ECO:0000313" key="4">
    <source>
        <dbReference type="Proteomes" id="UP001359308"/>
    </source>
</evidence>
<sequence>MPLYDFHCRDCGQTSELLIKAGDAPLCPHCGSGNMEKQLAQISPHMKTPGLIQKARAQAAREGHFSNYKPSERPRLK</sequence>
<keyword evidence="4" id="KW-1185">Reference proteome</keyword>
<evidence type="ECO:0000256" key="1">
    <source>
        <dbReference type="SAM" id="MobiDB-lite"/>
    </source>
</evidence>
<feature type="compositionally biased region" description="Basic and acidic residues" evidence="1">
    <location>
        <begin position="59"/>
        <end position="77"/>
    </location>
</feature>
<feature type="domain" description="Putative regulatory protein FmdB zinc ribbon" evidence="2">
    <location>
        <begin position="1"/>
        <end position="40"/>
    </location>
</feature>
<evidence type="ECO:0000313" key="3">
    <source>
        <dbReference type="EMBL" id="WWF02551.1"/>
    </source>
</evidence>
<dbReference type="NCBIfam" id="TIGR02605">
    <property type="entry name" value="CxxC_CxxC_SSSS"/>
    <property type="match status" value="1"/>
</dbReference>
<dbReference type="SMART" id="SM00834">
    <property type="entry name" value="CxxC_CXXC_SSSS"/>
    <property type="match status" value="1"/>
</dbReference>
<gene>
    <name evidence="3" type="ORF">N4J17_02735</name>
</gene>
<feature type="region of interest" description="Disordered" evidence="1">
    <location>
        <begin position="57"/>
        <end position="77"/>
    </location>
</feature>
<reference evidence="3 4" key="1">
    <citation type="submission" date="2022-09" db="EMBL/GenBank/DDBJ databases">
        <authorList>
            <person name="Giprobiosintez L."/>
        </authorList>
    </citation>
    <scope>NUCLEOTIDE SEQUENCE [LARGE SCALE GENOMIC DNA]</scope>
    <source>
        <strain evidence="4">VKPM-B-12549 (GBS-15)</strain>
    </source>
</reference>
<protein>
    <submittedName>
        <fullName evidence="3">Zinc ribbon domain-containing protein</fullName>
    </submittedName>
</protein>
<accession>A0ABZ2F8D2</accession>
<dbReference type="Pfam" id="PF09723">
    <property type="entry name" value="Zn_ribbon_8"/>
    <property type="match status" value="1"/>
</dbReference>
<evidence type="ECO:0000259" key="2">
    <source>
        <dbReference type="SMART" id="SM00834"/>
    </source>
</evidence>
<dbReference type="RefSeq" id="WP_198322365.1">
    <property type="nucleotide sequence ID" value="NZ_CP104311.1"/>
</dbReference>
<organism evidence="3 4">
    <name type="scientific">Methylococcus capsulatus</name>
    <dbReference type="NCBI Taxonomy" id="414"/>
    <lineage>
        <taxon>Bacteria</taxon>
        <taxon>Pseudomonadati</taxon>
        <taxon>Pseudomonadota</taxon>
        <taxon>Gammaproteobacteria</taxon>
        <taxon>Methylococcales</taxon>
        <taxon>Methylococcaceae</taxon>
        <taxon>Methylococcus</taxon>
    </lineage>
</organism>